<dbReference type="AlphaFoldDB" id="A0A248JU85"/>
<proteinExistence type="predicted"/>
<accession>A0A248JU85</accession>
<feature type="transmembrane region" description="Helical" evidence="1">
    <location>
        <begin position="137"/>
        <end position="156"/>
    </location>
</feature>
<evidence type="ECO:0000313" key="2">
    <source>
        <dbReference type="EMBL" id="ASG22292.1"/>
    </source>
</evidence>
<protein>
    <submittedName>
        <fullName evidence="2">Uncharacterized protein</fullName>
    </submittedName>
</protein>
<keyword evidence="1" id="KW-1133">Transmembrane helix</keyword>
<keyword evidence="1" id="KW-0812">Transmembrane</keyword>
<sequence length="425" mass="46866">MKTISTSAPDATSHALAEEAREVRDFIASNRSETLLRLFDFLLRQSIEGRRPKETEIAVEVFPGGPAASGVQGSQVRVGIYRLRKKLDLYYADKPGKRLIIPQGEYGFVLKSPDASNHNEKAPAEDERVRPRHGHSVRVAASILLLANVALVWLLFRGTIGVGGPADQPAFWRSFGEKTTVFAMGDYFMFISKPSEKGVEEIIQDPSIDSADTFYEYVTKTASERGSLRNEDLYAVSSDIVGSISRLWSYLKDYRLTAVASSALDPNIMKTSNIVYVGALDALNPLLKNPLFRASQFNCATTCYELVDRPSGRRFLSDSPYLLDDGIIPRRDYGYIAGFPGPSGNQVLIVSGTGDAGVTQMAGIVTDANKLEELRQRVGGNLRSFEALYQVRTMFSQSYGNLLLIARPINSDRIWETSVNNGSVP</sequence>
<name>A0A248JU85_9PROT</name>
<evidence type="ECO:0000256" key="1">
    <source>
        <dbReference type="SAM" id="Phobius"/>
    </source>
</evidence>
<dbReference type="EMBL" id="CP022111">
    <property type="protein sequence ID" value="ASG22292.1"/>
    <property type="molecule type" value="Genomic_DNA"/>
</dbReference>
<reference evidence="2 3" key="1">
    <citation type="submission" date="2017-06" db="EMBL/GenBank/DDBJ databases">
        <title>Complete genome sequence of Nitrospirillum amazonense strain CBAmC, an endophytic nitrogen-fixing and plant growth-promoting bacterium, isolated from sugarcane.</title>
        <authorList>
            <person name="Schwab S."/>
            <person name="dos Santos Teixeira K.R."/>
            <person name="Simoes Araujo J.L."/>
            <person name="Soares Vidal M."/>
            <person name="Borges de Freitas H.R."/>
            <person name="Rivello Crivelaro A.L."/>
            <person name="Bueno de Camargo Nunes A."/>
            <person name="dos Santos C.M."/>
            <person name="Palmeira da Silva Rosa D."/>
            <person name="da Silva Padilha D."/>
            <person name="da Silva E."/>
            <person name="Araujo Terra L."/>
            <person name="Soares Mendes V."/>
            <person name="Farinelli L."/>
            <person name="Magalhaes Cruz L."/>
            <person name="Baldani J.I."/>
        </authorList>
    </citation>
    <scope>NUCLEOTIDE SEQUENCE [LARGE SCALE GENOMIC DNA]</scope>
    <source>
        <strain evidence="2 3">CBAmC</strain>
    </source>
</reference>
<dbReference type="RefSeq" id="WP_088872889.1">
    <property type="nucleotide sequence ID" value="NZ_CP022111.1"/>
</dbReference>
<keyword evidence="3" id="KW-1185">Reference proteome</keyword>
<organism evidence="2 3">
    <name type="scientific">Nitrospirillum viridazoti CBAmc</name>
    <dbReference type="NCBI Taxonomy" id="1441467"/>
    <lineage>
        <taxon>Bacteria</taxon>
        <taxon>Pseudomonadati</taxon>
        <taxon>Pseudomonadota</taxon>
        <taxon>Alphaproteobacteria</taxon>
        <taxon>Rhodospirillales</taxon>
        <taxon>Azospirillaceae</taxon>
        <taxon>Nitrospirillum</taxon>
        <taxon>Nitrospirillum viridazoti</taxon>
    </lineage>
</organism>
<dbReference type="Proteomes" id="UP000197153">
    <property type="component" value="Chromosome 2"/>
</dbReference>
<gene>
    <name evidence="2" type="ORF">Y958_15125</name>
</gene>
<keyword evidence="1" id="KW-0472">Membrane</keyword>
<evidence type="ECO:0000313" key="3">
    <source>
        <dbReference type="Proteomes" id="UP000197153"/>
    </source>
</evidence>
<dbReference type="KEGG" id="nao:Y958_15125"/>